<keyword evidence="1" id="KW-1133">Transmembrane helix</keyword>
<evidence type="ECO:0000313" key="3">
    <source>
        <dbReference type="Proteomes" id="UP000460298"/>
    </source>
</evidence>
<protein>
    <submittedName>
        <fullName evidence="2">Uncharacterized protein</fullName>
    </submittedName>
</protein>
<sequence length="218" mass="24514">MREDERHSKASFFSDVARADRGGSILFSDSSVVLLVLLLKLIVNHYCLFLFRKGADMKSLRIGLLIMSSFAMACSSPMRRMYELPELGFSCPGSEARIESVATPYIPAGADPQEDTFPPTYDVHYRYLCRSRLMAEVRARLNGQGVADDFVTIRVGGREEELVRTRSDKSGDGGIEGLMVDGSSARWLIPKGGLFTHDRYEYFVYEWKSGQLFCYGCD</sequence>
<accession>A0A833GZU4</accession>
<organism evidence="2 3">
    <name type="scientific">Leptonema illini</name>
    <dbReference type="NCBI Taxonomy" id="183"/>
    <lineage>
        <taxon>Bacteria</taxon>
        <taxon>Pseudomonadati</taxon>
        <taxon>Spirochaetota</taxon>
        <taxon>Spirochaetia</taxon>
        <taxon>Leptospirales</taxon>
        <taxon>Leptospiraceae</taxon>
        <taxon>Leptonema</taxon>
    </lineage>
</organism>
<keyword evidence="1" id="KW-0812">Transmembrane</keyword>
<feature type="transmembrane region" description="Helical" evidence="1">
    <location>
        <begin position="32"/>
        <end position="51"/>
    </location>
</feature>
<name>A0A833GZU4_9LEPT</name>
<reference evidence="2 3" key="1">
    <citation type="submission" date="2019-10" db="EMBL/GenBank/DDBJ databases">
        <title>Extracellular Electron Transfer in a Candidatus Methanoperedens spp. Enrichment Culture.</title>
        <authorList>
            <person name="Berger S."/>
            <person name="Rangel Shaw D."/>
            <person name="Berben T."/>
            <person name="In 'T Zandt M."/>
            <person name="Frank J."/>
            <person name="Reimann J."/>
            <person name="Jetten M.S.M."/>
            <person name="Welte C.U."/>
        </authorList>
    </citation>
    <scope>NUCLEOTIDE SEQUENCE [LARGE SCALE GENOMIC DNA]</scope>
    <source>
        <strain evidence="2">SB12</strain>
    </source>
</reference>
<gene>
    <name evidence="2" type="ORF">F9K24_15570</name>
</gene>
<comment type="caution">
    <text evidence="2">The sequence shown here is derived from an EMBL/GenBank/DDBJ whole genome shotgun (WGS) entry which is preliminary data.</text>
</comment>
<keyword evidence="1" id="KW-0472">Membrane</keyword>
<dbReference type="AlphaFoldDB" id="A0A833GZU4"/>
<dbReference type="EMBL" id="WBUI01000017">
    <property type="protein sequence ID" value="KAB2930881.1"/>
    <property type="molecule type" value="Genomic_DNA"/>
</dbReference>
<evidence type="ECO:0000313" key="2">
    <source>
        <dbReference type="EMBL" id="KAB2930881.1"/>
    </source>
</evidence>
<evidence type="ECO:0000256" key="1">
    <source>
        <dbReference type="SAM" id="Phobius"/>
    </source>
</evidence>
<dbReference type="Proteomes" id="UP000460298">
    <property type="component" value="Unassembled WGS sequence"/>
</dbReference>
<proteinExistence type="predicted"/>